<reference evidence="10 11" key="1">
    <citation type="submission" date="2021-06" db="EMBL/GenBank/DDBJ databases">
        <authorList>
            <person name="Palmer J.M."/>
        </authorList>
    </citation>
    <scope>NUCLEOTIDE SEQUENCE [LARGE SCALE GENOMIC DNA]</scope>
    <source>
        <strain evidence="11">if_2019</strain>
        <tissue evidence="10">Muscle</tissue>
    </source>
</reference>
<proteinExistence type="predicted"/>
<name>A0ABV0THD1_9TELE</name>
<keyword evidence="3" id="KW-0677">Repeat</keyword>
<comment type="subcellular location">
    <subcellularLocation>
        <location evidence="1">Nucleus</location>
    </subcellularLocation>
</comment>
<evidence type="ECO:0000313" key="11">
    <source>
        <dbReference type="Proteomes" id="UP001482620"/>
    </source>
</evidence>
<dbReference type="InterPro" id="IPR051969">
    <property type="entry name" value="Zinc-finger_DNA-bd_regulators"/>
</dbReference>
<sequence length="264" mass="27193">MVPVGGIQLVPAGMTAFVPFQTGPVHLTIPAVGVIHRNTSPLLPPNSPPHPDGQQSRLPISSMVPCFPLGQVTGLHAQTIQPVGLETLNLMGLTNSQLLPPQGLTLNAALGLQVLTPNPASQSGTQNQAPGLQIVNIAVPAIIPSLSPLSALSPLQGSSDWQGSAEALATQPPRTENGIGSAPCCVATSTPEPMAGRRPGPRGAGGTQQMVEKEEGKKSPQQHPAAAHGPTEPAARPAAVNRQTLIDEYNEASSDDEDRLVIAT</sequence>
<comment type="caution">
    <text evidence="10">The sequence shown here is derived from an EMBL/GenBank/DDBJ whole genome shotgun (WGS) entry which is preliminary data.</text>
</comment>
<feature type="compositionally biased region" description="Acidic residues" evidence="9">
    <location>
        <begin position="248"/>
        <end position="258"/>
    </location>
</feature>
<gene>
    <name evidence="10" type="ORF">ILYODFUR_004515</name>
</gene>
<evidence type="ECO:0000256" key="8">
    <source>
        <dbReference type="ARBA" id="ARBA00023242"/>
    </source>
</evidence>
<accession>A0ABV0THD1</accession>
<dbReference type="PANTHER" id="PTHR45944:SF3">
    <property type="entry name" value="ZINC FINGER PROTEIN 40"/>
    <property type="match status" value="1"/>
</dbReference>
<evidence type="ECO:0000313" key="10">
    <source>
        <dbReference type="EMBL" id="MEQ2231815.1"/>
    </source>
</evidence>
<dbReference type="EMBL" id="JAHRIQ010035004">
    <property type="protein sequence ID" value="MEQ2231815.1"/>
    <property type="molecule type" value="Genomic_DNA"/>
</dbReference>
<evidence type="ECO:0000256" key="5">
    <source>
        <dbReference type="ARBA" id="ARBA00022833"/>
    </source>
</evidence>
<evidence type="ECO:0000256" key="4">
    <source>
        <dbReference type="ARBA" id="ARBA00022771"/>
    </source>
</evidence>
<evidence type="ECO:0000256" key="6">
    <source>
        <dbReference type="ARBA" id="ARBA00023015"/>
    </source>
</evidence>
<evidence type="ECO:0000256" key="7">
    <source>
        <dbReference type="ARBA" id="ARBA00023163"/>
    </source>
</evidence>
<evidence type="ECO:0000256" key="1">
    <source>
        <dbReference type="ARBA" id="ARBA00004123"/>
    </source>
</evidence>
<protein>
    <submittedName>
        <fullName evidence="10">Uncharacterized protein</fullName>
    </submittedName>
</protein>
<evidence type="ECO:0000256" key="9">
    <source>
        <dbReference type="SAM" id="MobiDB-lite"/>
    </source>
</evidence>
<keyword evidence="6" id="KW-0805">Transcription regulation</keyword>
<keyword evidence="4" id="KW-0863">Zinc-finger</keyword>
<keyword evidence="2" id="KW-0479">Metal-binding</keyword>
<feature type="region of interest" description="Disordered" evidence="9">
    <location>
        <begin position="153"/>
        <end position="264"/>
    </location>
</feature>
<keyword evidence="11" id="KW-1185">Reference proteome</keyword>
<dbReference type="PANTHER" id="PTHR45944">
    <property type="entry name" value="SCHNURRI, ISOFORM F"/>
    <property type="match status" value="1"/>
</dbReference>
<evidence type="ECO:0000256" key="2">
    <source>
        <dbReference type="ARBA" id="ARBA00022723"/>
    </source>
</evidence>
<dbReference type="Proteomes" id="UP001482620">
    <property type="component" value="Unassembled WGS sequence"/>
</dbReference>
<keyword evidence="8" id="KW-0539">Nucleus</keyword>
<keyword evidence="5" id="KW-0862">Zinc</keyword>
<evidence type="ECO:0000256" key="3">
    <source>
        <dbReference type="ARBA" id="ARBA00022737"/>
    </source>
</evidence>
<organism evidence="10 11">
    <name type="scientific">Ilyodon furcidens</name>
    <name type="common">goldbreast splitfin</name>
    <dbReference type="NCBI Taxonomy" id="33524"/>
    <lineage>
        <taxon>Eukaryota</taxon>
        <taxon>Metazoa</taxon>
        <taxon>Chordata</taxon>
        <taxon>Craniata</taxon>
        <taxon>Vertebrata</taxon>
        <taxon>Euteleostomi</taxon>
        <taxon>Actinopterygii</taxon>
        <taxon>Neopterygii</taxon>
        <taxon>Teleostei</taxon>
        <taxon>Neoteleostei</taxon>
        <taxon>Acanthomorphata</taxon>
        <taxon>Ovalentaria</taxon>
        <taxon>Atherinomorphae</taxon>
        <taxon>Cyprinodontiformes</taxon>
        <taxon>Goodeidae</taxon>
        <taxon>Ilyodon</taxon>
    </lineage>
</organism>
<keyword evidence="7" id="KW-0804">Transcription</keyword>